<evidence type="ECO:0000313" key="3">
    <source>
        <dbReference type="Proteomes" id="UP000029714"/>
    </source>
</evidence>
<sequence length="158" mass="18272">MLNKVSNGNIDYSKFKDLQELPKPKKFNDFRNSLLNSPNCIKQINKNKIIYQTKVGQVQIYIPYAYGHFAKNGKFGNGKENRQDLTGVLNLILDKPAFVTKDTQGTLYFYKPFVINNEFKDVISISIDSNGKLEYRTTYESSNTKVKNIMNHELVYIE</sequence>
<dbReference type="Proteomes" id="UP000477070">
    <property type="component" value="Unassembled WGS sequence"/>
</dbReference>
<comment type="caution">
    <text evidence="2">The sequence shown here is derived from an EMBL/GenBank/DDBJ whole genome shotgun (WGS) entry which is preliminary data.</text>
</comment>
<keyword evidence="3" id="KW-1185">Reference proteome</keyword>
<accession>A0A099B6U3</accession>
<name>A0A099B6U3_9HELI</name>
<evidence type="ECO:0000313" key="1">
    <source>
        <dbReference type="EMBL" id="MWV68488.1"/>
    </source>
</evidence>
<evidence type="ECO:0000313" key="4">
    <source>
        <dbReference type="Proteomes" id="UP000477070"/>
    </source>
</evidence>
<dbReference type="EMBL" id="JRMP02000001">
    <property type="protein sequence ID" value="TLD95966.1"/>
    <property type="molecule type" value="Genomic_DNA"/>
</dbReference>
<dbReference type="AlphaFoldDB" id="A0A099B6U3"/>
<dbReference type="EMBL" id="QBIU01000001">
    <property type="protein sequence ID" value="MWV68488.1"/>
    <property type="molecule type" value="Genomic_DNA"/>
</dbReference>
<evidence type="ECO:0000313" key="2">
    <source>
        <dbReference type="EMBL" id="TLD95966.1"/>
    </source>
</evidence>
<reference evidence="2" key="3">
    <citation type="submission" date="2018-04" db="EMBL/GenBank/DDBJ databases">
        <authorList>
            <person name="Sheh A."/>
            <person name="Shen Z."/>
            <person name="Mannion A.J."/>
            <person name="Fox J.G."/>
        </authorList>
    </citation>
    <scope>NUCLEOTIDE SEQUENCE</scope>
    <source>
        <strain evidence="2">MIT 97-6194</strain>
    </source>
</reference>
<dbReference type="RefSeq" id="WP_034570810.1">
    <property type="nucleotide sequence ID" value="NZ_JRMP02000001.1"/>
</dbReference>
<gene>
    <name evidence="1" type="ORF">DCO61_00185</name>
    <name evidence="2" type="ORF">LS64_000980</name>
</gene>
<evidence type="ECO:0008006" key="5">
    <source>
        <dbReference type="Google" id="ProtNLM"/>
    </source>
</evidence>
<proteinExistence type="predicted"/>
<reference evidence="2 3" key="1">
    <citation type="journal article" date="2014" name="Genome Announc.">
        <title>Draft genome sequences of eight enterohepatic helicobacter species isolated from both laboratory and wild rodents.</title>
        <authorList>
            <person name="Sheh A."/>
            <person name="Shen Z."/>
            <person name="Fox J.G."/>
        </authorList>
    </citation>
    <scope>NUCLEOTIDE SEQUENCE [LARGE SCALE GENOMIC DNA]</scope>
    <source>
        <strain evidence="2 3">MIT 97-6194</strain>
    </source>
</reference>
<protein>
    <recommendedName>
        <fullName evidence="5">Phage-Barnase-EndoU-ColicinE5/D-RelE like nuclease 3 domain-containing protein</fullName>
    </recommendedName>
</protein>
<reference evidence="2 3" key="2">
    <citation type="journal article" date="2016" name="Infect. Immun.">
        <title>Helicobacter saguini, a Novel Helicobacter Isolated from Cotton-Top Tamarins with Ulcerative Colitis, Has Proinflammatory Properties and Induces Typhlocolitis and Dysplasia in Gnotobiotic IL-10-/- Mice.</title>
        <authorList>
            <person name="Shen Z."/>
            <person name="Mannion A."/>
            <person name="Whary M.T."/>
            <person name="Muthupalani S."/>
            <person name="Sheh A."/>
            <person name="Feng Y."/>
            <person name="Gong G."/>
            <person name="Vandamme P."/>
            <person name="Holcombe H.R."/>
            <person name="Paster B.J."/>
            <person name="Fox J.G."/>
        </authorList>
    </citation>
    <scope>NUCLEOTIDE SEQUENCE [LARGE SCALE GENOMIC DNA]</scope>
    <source>
        <strain evidence="2 3">MIT 97-6194</strain>
    </source>
</reference>
<reference evidence="1 4" key="4">
    <citation type="submission" date="2019-12" db="EMBL/GenBank/DDBJ databases">
        <title>Multi-Generational Helicobacter saguini Isolates.</title>
        <authorList>
            <person name="Mannion A."/>
            <person name="Shen Z."/>
            <person name="Fox J.G."/>
        </authorList>
    </citation>
    <scope>NUCLEOTIDE SEQUENCE [LARGE SCALE GENOMIC DNA]</scope>
    <source>
        <strain evidence="1">16-048</strain>
        <strain evidence="4">16-048 (F4)</strain>
    </source>
</reference>
<organism evidence="2 3">
    <name type="scientific">Helicobacter saguini</name>
    <dbReference type="NCBI Taxonomy" id="1548018"/>
    <lineage>
        <taxon>Bacteria</taxon>
        <taxon>Pseudomonadati</taxon>
        <taxon>Campylobacterota</taxon>
        <taxon>Epsilonproteobacteria</taxon>
        <taxon>Campylobacterales</taxon>
        <taxon>Helicobacteraceae</taxon>
        <taxon>Helicobacter</taxon>
    </lineage>
</organism>
<dbReference type="Proteomes" id="UP000029714">
    <property type="component" value="Unassembled WGS sequence"/>
</dbReference>